<reference evidence="2" key="1">
    <citation type="submission" date="2023-10" db="EMBL/GenBank/DDBJ databases">
        <title>Genome assembly of Pristionchus species.</title>
        <authorList>
            <person name="Yoshida K."/>
            <person name="Sommer R.J."/>
        </authorList>
    </citation>
    <scope>NUCLEOTIDE SEQUENCE</scope>
    <source>
        <strain evidence="2">RS5133</strain>
    </source>
</reference>
<evidence type="ECO:0000313" key="2">
    <source>
        <dbReference type="EMBL" id="GMT09725.1"/>
    </source>
</evidence>
<gene>
    <name evidence="2" type="ORF">PFISCL1PPCAC_1022</name>
</gene>
<keyword evidence="1" id="KW-1133">Transmembrane helix</keyword>
<keyword evidence="1" id="KW-0812">Transmembrane</keyword>
<protein>
    <submittedName>
        <fullName evidence="2">Uncharacterized protein</fullName>
    </submittedName>
</protein>
<feature type="non-terminal residue" evidence="2">
    <location>
        <position position="78"/>
    </location>
</feature>
<proteinExistence type="predicted"/>
<dbReference type="AlphaFoldDB" id="A0AAV5URC3"/>
<accession>A0AAV5URC3</accession>
<keyword evidence="3" id="KW-1185">Reference proteome</keyword>
<dbReference type="EMBL" id="BTSY01000001">
    <property type="protein sequence ID" value="GMT09725.1"/>
    <property type="molecule type" value="Genomic_DNA"/>
</dbReference>
<name>A0AAV5URC3_9BILA</name>
<comment type="caution">
    <text evidence="2">The sequence shown here is derived from an EMBL/GenBank/DDBJ whole genome shotgun (WGS) entry which is preliminary data.</text>
</comment>
<organism evidence="2 3">
    <name type="scientific">Pristionchus fissidentatus</name>
    <dbReference type="NCBI Taxonomy" id="1538716"/>
    <lineage>
        <taxon>Eukaryota</taxon>
        <taxon>Metazoa</taxon>
        <taxon>Ecdysozoa</taxon>
        <taxon>Nematoda</taxon>
        <taxon>Chromadorea</taxon>
        <taxon>Rhabditida</taxon>
        <taxon>Rhabditina</taxon>
        <taxon>Diplogasteromorpha</taxon>
        <taxon>Diplogasteroidea</taxon>
        <taxon>Neodiplogasteridae</taxon>
        <taxon>Pristionchus</taxon>
    </lineage>
</organism>
<evidence type="ECO:0000313" key="3">
    <source>
        <dbReference type="Proteomes" id="UP001432322"/>
    </source>
</evidence>
<evidence type="ECO:0000256" key="1">
    <source>
        <dbReference type="SAM" id="Phobius"/>
    </source>
</evidence>
<feature type="non-terminal residue" evidence="2">
    <location>
        <position position="1"/>
    </location>
</feature>
<dbReference type="Proteomes" id="UP001432322">
    <property type="component" value="Unassembled WGS sequence"/>
</dbReference>
<feature type="transmembrane region" description="Helical" evidence="1">
    <location>
        <begin position="49"/>
        <end position="66"/>
    </location>
</feature>
<keyword evidence="1" id="KW-0472">Membrane</keyword>
<sequence length="78" mass="9193">DHLLHGNGSVRIGFYFSDNSTFFISGGEILLLVNFFGSLMRLRLWRRSISFYLIHNPFLLLHYIHANRFRTVLELGHK</sequence>
<feature type="transmembrane region" description="Helical" evidence="1">
    <location>
        <begin position="20"/>
        <end position="37"/>
    </location>
</feature>